<name>A0A9E7HUS2_9LILI</name>
<evidence type="ECO:0000313" key="3">
    <source>
        <dbReference type="EMBL" id="URE36549.1"/>
    </source>
</evidence>
<dbReference type="InterPro" id="IPR007708">
    <property type="entry name" value="DBR1_C"/>
</dbReference>
<feature type="domain" description="Lariat debranching enzyme C-terminal" evidence="2">
    <location>
        <begin position="128"/>
        <end position="146"/>
    </location>
</feature>
<dbReference type="EMBL" id="CP097510">
    <property type="protein sequence ID" value="URE36549.1"/>
    <property type="molecule type" value="Genomic_DNA"/>
</dbReference>
<protein>
    <submittedName>
        <fullName evidence="3">Lariat debranching enzyme, C-terminal domain</fullName>
    </submittedName>
</protein>
<feature type="signal peptide" evidence="1">
    <location>
        <begin position="1"/>
        <end position="30"/>
    </location>
</feature>
<gene>
    <name evidence="3" type="ORF">MUK42_16930</name>
</gene>
<keyword evidence="4" id="KW-1185">Reference proteome</keyword>
<dbReference type="AlphaFoldDB" id="A0A9E7HUS2"/>
<dbReference type="PROSITE" id="PS51257">
    <property type="entry name" value="PROKAR_LIPOPROTEIN"/>
    <property type="match status" value="1"/>
</dbReference>
<reference evidence="3" key="1">
    <citation type="submission" date="2022-05" db="EMBL/GenBank/DDBJ databases">
        <title>The Musa troglodytarum L. genome provides insights into the mechanism of non-climacteric behaviour and enrichment of carotenoids.</title>
        <authorList>
            <person name="Wang J."/>
        </authorList>
    </citation>
    <scope>NUCLEOTIDE SEQUENCE</scope>
    <source>
        <tissue evidence="3">Leaf</tissue>
    </source>
</reference>
<dbReference type="Proteomes" id="UP001055439">
    <property type="component" value="Chromosome 8"/>
</dbReference>
<sequence>MKALPNATLLSVDLCLSLVCLFAFPLTAVGGCLHGELDEVYASIRHVEKVEDTKIDLLIRCGDFQAVRNENDLKSLSCAHQNIGIKKSTLGRLLAAELLNQHKPHYWFSGYLHCNFTAAIQHKKDGSITKFVALDKCVPGRKFLQVEIPCLLLL</sequence>
<dbReference type="GO" id="GO:0005634">
    <property type="term" value="C:nucleus"/>
    <property type="evidence" value="ECO:0007669"/>
    <property type="project" value="TreeGrafter"/>
</dbReference>
<dbReference type="Pfam" id="PF05011">
    <property type="entry name" value="DBR1"/>
    <property type="match status" value="1"/>
</dbReference>
<evidence type="ECO:0000259" key="2">
    <source>
        <dbReference type="Pfam" id="PF05011"/>
    </source>
</evidence>
<evidence type="ECO:0000256" key="1">
    <source>
        <dbReference type="SAM" id="SignalP"/>
    </source>
</evidence>
<dbReference type="PANTHER" id="PTHR12849:SF0">
    <property type="entry name" value="LARIAT DEBRANCHING ENZYME"/>
    <property type="match status" value="1"/>
</dbReference>
<dbReference type="GO" id="GO:0008419">
    <property type="term" value="F:RNA lariat debranching enzyme activity"/>
    <property type="evidence" value="ECO:0007669"/>
    <property type="project" value="TreeGrafter"/>
</dbReference>
<organism evidence="3 4">
    <name type="scientific">Musa troglodytarum</name>
    <name type="common">fe'i banana</name>
    <dbReference type="NCBI Taxonomy" id="320322"/>
    <lineage>
        <taxon>Eukaryota</taxon>
        <taxon>Viridiplantae</taxon>
        <taxon>Streptophyta</taxon>
        <taxon>Embryophyta</taxon>
        <taxon>Tracheophyta</taxon>
        <taxon>Spermatophyta</taxon>
        <taxon>Magnoliopsida</taxon>
        <taxon>Liliopsida</taxon>
        <taxon>Zingiberales</taxon>
        <taxon>Musaceae</taxon>
        <taxon>Musa</taxon>
    </lineage>
</organism>
<feature type="chain" id="PRO_5039569559" evidence="1">
    <location>
        <begin position="31"/>
        <end position="154"/>
    </location>
</feature>
<dbReference type="GO" id="GO:0000398">
    <property type="term" value="P:mRNA splicing, via spliceosome"/>
    <property type="evidence" value="ECO:0007669"/>
    <property type="project" value="TreeGrafter"/>
</dbReference>
<keyword evidence="1" id="KW-0732">Signal</keyword>
<accession>A0A9E7HUS2</accession>
<dbReference type="OrthoDB" id="407609at2759"/>
<evidence type="ECO:0000313" key="4">
    <source>
        <dbReference type="Proteomes" id="UP001055439"/>
    </source>
</evidence>
<dbReference type="PANTHER" id="PTHR12849">
    <property type="entry name" value="RNA LARIAT DEBRANCHING ENZYME"/>
    <property type="match status" value="1"/>
</dbReference>
<proteinExistence type="predicted"/>